<feature type="region of interest" description="Disordered" evidence="8">
    <location>
        <begin position="494"/>
        <end position="535"/>
    </location>
</feature>
<dbReference type="InterPro" id="IPR050297">
    <property type="entry name" value="LipidA_mod_glycosyltrf_83"/>
</dbReference>
<evidence type="ECO:0000313" key="12">
    <source>
        <dbReference type="EMBL" id="CEL25191.1"/>
    </source>
</evidence>
<proteinExistence type="predicted"/>
<dbReference type="Proteomes" id="UP000029661">
    <property type="component" value="Chromosome"/>
</dbReference>
<evidence type="ECO:0000256" key="7">
    <source>
        <dbReference type="ARBA" id="ARBA00023136"/>
    </source>
</evidence>
<feature type="compositionally biased region" description="Polar residues" evidence="8">
    <location>
        <begin position="607"/>
        <end position="632"/>
    </location>
</feature>
<dbReference type="Pfam" id="PF13231">
    <property type="entry name" value="PMT_2"/>
    <property type="match status" value="1"/>
</dbReference>
<feature type="domain" description="Glycosyltransferase RgtA/B/C/D-like" evidence="10">
    <location>
        <begin position="75"/>
        <end position="239"/>
    </location>
</feature>
<evidence type="ECO:0000256" key="3">
    <source>
        <dbReference type="ARBA" id="ARBA00022676"/>
    </source>
</evidence>
<organism evidence="11 13">
    <name type="scientific">Methanobacterium formicicum</name>
    <dbReference type="NCBI Taxonomy" id="2162"/>
    <lineage>
        <taxon>Archaea</taxon>
        <taxon>Methanobacteriati</taxon>
        <taxon>Methanobacteriota</taxon>
        <taxon>Methanomada group</taxon>
        <taxon>Methanobacteria</taxon>
        <taxon>Methanobacteriales</taxon>
        <taxon>Methanobacteriaceae</taxon>
        <taxon>Methanobacterium</taxon>
    </lineage>
</organism>
<feature type="transmembrane region" description="Helical" evidence="9">
    <location>
        <begin position="327"/>
        <end position="349"/>
    </location>
</feature>
<evidence type="ECO:0000256" key="8">
    <source>
        <dbReference type="SAM" id="MobiDB-lite"/>
    </source>
</evidence>
<feature type="transmembrane region" description="Helical" evidence="9">
    <location>
        <begin position="235"/>
        <end position="257"/>
    </location>
</feature>
<feature type="region of interest" description="Disordered" evidence="8">
    <location>
        <begin position="566"/>
        <end position="634"/>
    </location>
</feature>
<evidence type="ECO:0000256" key="6">
    <source>
        <dbReference type="ARBA" id="ARBA00022989"/>
    </source>
</evidence>
<protein>
    <submittedName>
        <fullName evidence="12">Putative membrane protein</fullName>
    </submittedName>
</protein>
<comment type="subcellular location">
    <subcellularLocation>
        <location evidence="1">Cell membrane</location>
        <topology evidence="1">Multi-pass membrane protein</topology>
    </subcellularLocation>
</comment>
<dbReference type="RefSeq" id="WP_048084687.1">
    <property type="nucleotide sequence ID" value="NZ_CP006933.1"/>
</dbReference>
<evidence type="ECO:0000259" key="10">
    <source>
        <dbReference type="Pfam" id="PF13231"/>
    </source>
</evidence>
<evidence type="ECO:0000256" key="5">
    <source>
        <dbReference type="ARBA" id="ARBA00022692"/>
    </source>
</evidence>
<gene>
    <name evidence="11" type="ORF">BRM9_0518</name>
    <name evidence="12" type="ORF">MB9_1556</name>
</gene>
<feature type="compositionally biased region" description="Polar residues" evidence="8">
    <location>
        <begin position="566"/>
        <end position="577"/>
    </location>
</feature>
<reference evidence="11" key="1">
    <citation type="submission" date="2013-12" db="EMBL/GenBank/DDBJ databases">
        <title>The complete genome sequence of Methanobacterium sp. BRM9.</title>
        <authorList>
            <consortium name="Pastoral Greenhouse Gas Research Consortium"/>
            <person name="Kelly W.J."/>
            <person name="Leahy S.C."/>
            <person name="Perry R."/>
            <person name="Li D."/>
            <person name="Altermann E."/>
            <person name="Lambie S.C."/>
            <person name="Attwood G.T."/>
        </authorList>
    </citation>
    <scope>NUCLEOTIDE SEQUENCE [LARGE SCALE GENOMIC DNA]</scope>
    <source>
        <strain evidence="11">BRM9</strain>
    </source>
</reference>
<keyword evidence="6 9" id="KW-1133">Transmembrane helix</keyword>
<dbReference type="EMBL" id="CP006933">
    <property type="protein sequence ID" value="AIS31341.1"/>
    <property type="molecule type" value="Genomic_DNA"/>
</dbReference>
<keyword evidence="3" id="KW-0328">Glycosyltransferase</keyword>
<dbReference type="EMBL" id="LN734822">
    <property type="protein sequence ID" value="CEL25191.1"/>
    <property type="molecule type" value="Genomic_DNA"/>
</dbReference>
<dbReference type="Proteomes" id="UP000062768">
    <property type="component" value="Chromosome I"/>
</dbReference>
<evidence type="ECO:0000313" key="14">
    <source>
        <dbReference type="Proteomes" id="UP000062768"/>
    </source>
</evidence>
<feature type="transmembrane region" description="Helical" evidence="9">
    <location>
        <begin position="95"/>
        <end position="116"/>
    </location>
</feature>
<dbReference type="InterPro" id="IPR038731">
    <property type="entry name" value="RgtA/B/C-like"/>
</dbReference>
<evidence type="ECO:0000256" key="4">
    <source>
        <dbReference type="ARBA" id="ARBA00022679"/>
    </source>
</evidence>
<reference evidence="12" key="2">
    <citation type="submission" date="2014-09" db="EMBL/GenBank/DDBJ databases">
        <authorList>
            <person name="Bishop-Lilly K.A."/>
            <person name="Broomall S.M."/>
            <person name="Chain P.S."/>
            <person name="Chertkov O."/>
            <person name="Coyne S.R."/>
            <person name="Daligault H.E."/>
            <person name="Davenport K.W."/>
            <person name="Erkkila T."/>
            <person name="Frey K.G."/>
            <person name="Gibbons H.S."/>
            <person name="Gu W."/>
            <person name="Jaissle J."/>
            <person name="Johnson S.L."/>
            <person name="Koroleva G.I."/>
            <person name="Ladner J.T."/>
            <person name="Lo C.-C."/>
            <person name="Minogue T.D."/>
            <person name="Munk C."/>
            <person name="Palacios G.F."/>
            <person name="Redden C.L."/>
            <person name="Rosenzweig C.N."/>
            <person name="Scholz M.B."/>
            <person name="Teshima H."/>
            <person name="Xu Y."/>
        </authorList>
    </citation>
    <scope>NUCLEOTIDE SEQUENCE</scope>
    <source>
        <strain evidence="12">Mb9</strain>
    </source>
</reference>
<feature type="transmembrane region" description="Helical" evidence="9">
    <location>
        <begin position="154"/>
        <end position="172"/>
    </location>
</feature>
<evidence type="ECO:0000256" key="2">
    <source>
        <dbReference type="ARBA" id="ARBA00022475"/>
    </source>
</evidence>
<dbReference type="PATRIC" id="fig|2162.10.peg.1624"/>
<evidence type="ECO:0000313" key="11">
    <source>
        <dbReference type="EMBL" id="AIS31341.1"/>
    </source>
</evidence>
<keyword evidence="7 9" id="KW-0472">Membrane</keyword>
<dbReference type="OrthoDB" id="71053at2157"/>
<sequence>MDIANSKVKIPTKINLIEFLKRKYWLILLITIFVFSFALDLFILTRYSLSYGIDGAFYDIQVLNILQQGVPLSNDPPLAYYLLTPFVLISGNSFLGIKIGMAFIGSLLAFPAYFITECYVRKKNGKILGSKVPALLSAFLITVNVNYFSLITNFMQNLVGVLFLSLFLYFAIKWFENIQDWKKYGIITVLLLGANLFTHIYTGALAVALFFALLIFSILLKTYKTRELPHFDLKILGLFTVLVGACFVALFFVYPVMYTKYGTVLSFLNFSSTTTSAGGVSNPVNGLIFCSLPYLMGVVASLIIFYRGLKEKIPSTSTSALKINPNTLLAGSYLSLAAALVILVVIPASDYQSRFLLIAFLPIGLLVPLGLKFIETEFLARYPEKKLPTLLLVAGIALIFAFSSFYTASQSFNSLGPTITNEQYNELVELKASYFNTTNGSTIILASDMQTKYWIEYVLGDDANITVVENINGVQGNYKNSTVYSVNSANNQTSAGQGTKAFSTNSTLNPGNSTVDHSNSANNPPTTRSNSFNNVGNGMDSHYELSLLLPYGPSFLPNSWDQISVNTGGSSNSNPLNRNDHPPGNNSTGVPGENVTSFAGGPGNMPPDNNTFSNNMQQQGGTGDGFNQTQGVMGNKIGSGAGNQSLEIAESGTTVYSGIYFQLIRLDVI</sequence>
<evidence type="ECO:0000256" key="1">
    <source>
        <dbReference type="ARBA" id="ARBA00004651"/>
    </source>
</evidence>
<dbReference type="KEGG" id="mfc:BRM9_0518"/>
<feature type="transmembrane region" description="Helical" evidence="9">
    <location>
        <begin position="355"/>
        <end position="375"/>
    </location>
</feature>
<dbReference type="GO" id="GO:0016763">
    <property type="term" value="F:pentosyltransferase activity"/>
    <property type="evidence" value="ECO:0007669"/>
    <property type="project" value="TreeGrafter"/>
</dbReference>
<keyword evidence="14" id="KW-1185">Reference proteome</keyword>
<keyword evidence="5 9" id="KW-0812">Transmembrane</keyword>
<evidence type="ECO:0000313" key="13">
    <source>
        <dbReference type="Proteomes" id="UP000029661"/>
    </source>
</evidence>
<evidence type="ECO:0000256" key="9">
    <source>
        <dbReference type="SAM" id="Phobius"/>
    </source>
</evidence>
<name>A0A089Z946_METFO</name>
<accession>A0A089Z946</accession>
<dbReference type="GeneID" id="26739795"/>
<dbReference type="PANTHER" id="PTHR33908:SF11">
    <property type="entry name" value="MEMBRANE PROTEIN"/>
    <property type="match status" value="1"/>
</dbReference>
<feature type="transmembrane region" description="Helical" evidence="9">
    <location>
        <begin position="387"/>
        <end position="406"/>
    </location>
</feature>
<feature type="transmembrane region" description="Helical" evidence="9">
    <location>
        <begin position="207"/>
        <end position="223"/>
    </location>
</feature>
<keyword evidence="2" id="KW-1003">Cell membrane</keyword>
<dbReference type="GO" id="GO:0005886">
    <property type="term" value="C:plasma membrane"/>
    <property type="evidence" value="ECO:0007669"/>
    <property type="project" value="UniProtKB-SubCell"/>
</dbReference>
<feature type="compositionally biased region" description="Polar residues" evidence="8">
    <location>
        <begin position="584"/>
        <end position="597"/>
    </location>
</feature>
<dbReference type="AlphaFoldDB" id="A0A089Z946"/>
<keyword evidence="4" id="KW-0808">Transferase</keyword>
<dbReference type="PANTHER" id="PTHR33908">
    <property type="entry name" value="MANNOSYLTRANSFERASE YKCB-RELATED"/>
    <property type="match status" value="1"/>
</dbReference>
<feature type="transmembrane region" description="Helical" evidence="9">
    <location>
        <begin position="286"/>
        <end position="306"/>
    </location>
</feature>
<dbReference type="GO" id="GO:0008610">
    <property type="term" value="P:lipid biosynthetic process"/>
    <property type="evidence" value="ECO:0007669"/>
    <property type="project" value="UniProtKB-ARBA"/>
</dbReference>
<feature type="transmembrane region" description="Helical" evidence="9">
    <location>
        <begin position="24"/>
        <end position="44"/>
    </location>
</feature>